<gene>
    <name evidence="2" type="ORF">LSALG_LOCUS17938</name>
</gene>
<evidence type="ECO:0000313" key="2">
    <source>
        <dbReference type="EMBL" id="CAI9278036.1"/>
    </source>
</evidence>
<proteinExistence type="predicted"/>
<organism evidence="2 3">
    <name type="scientific">Lactuca saligna</name>
    <name type="common">Willowleaf lettuce</name>
    <dbReference type="NCBI Taxonomy" id="75948"/>
    <lineage>
        <taxon>Eukaryota</taxon>
        <taxon>Viridiplantae</taxon>
        <taxon>Streptophyta</taxon>
        <taxon>Embryophyta</taxon>
        <taxon>Tracheophyta</taxon>
        <taxon>Spermatophyta</taxon>
        <taxon>Magnoliopsida</taxon>
        <taxon>eudicotyledons</taxon>
        <taxon>Gunneridae</taxon>
        <taxon>Pentapetalae</taxon>
        <taxon>asterids</taxon>
        <taxon>campanulids</taxon>
        <taxon>Asterales</taxon>
        <taxon>Asteraceae</taxon>
        <taxon>Cichorioideae</taxon>
        <taxon>Cichorieae</taxon>
        <taxon>Lactucinae</taxon>
        <taxon>Lactuca</taxon>
    </lineage>
</organism>
<sequence>MSNGGDDGDEPPHPFGGGFGDHQNDVMPPRRRAMVLISDININMPIGDVYECFVREVGTYMWRDIGFDKDTWTDVSEAERVGMFQYLSTWFDFGAITNHPMAPTYWVLLNNRICARYRGRKNIAKNRLIDFAGDVEAARAVAPTDKHQKQSAGNKECQKKQVVKNRGGMCSYGSACFKKDVDVNTFLQNPIFVTAIGDIICSFKNQVSNEENNDGEDEDEDEET</sequence>
<reference evidence="2" key="1">
    <citation type="submission" date="2023-04" db="EMBL/GenBank/DDBJ databases">
        <authorList>
            <person name="Vijverberg K."/>
            <person name="Xiong W."/>
            <person name="Schranz E."/>
        </authorList>
    </citation>
    <scope>NUCLEOTIDE SEQUENCE</scope>
</reference>
<dbReference type="AlphaFoldDB" id="A0AA36E065"/>
<dbReference type="Proteomes" id="UP001177003">
    <property type="component" value="Chromosome 3"/>
</dbReference>
<keyword evidence="3" id="KW-1185">Reference proteome</keyword>
<feature type="region of interest" description="Disordered" evidence="1">
    <location>
        <begin position="1"/>
        <end position="25"/>
    </location>
</feature>
<evidence type="ECO:0000256" key="1">
    <source>
        <dbReference type="SAM" id="MobiDB-lite"/>
    </source>
</evidence>
<name>A0AA36E065_LACSI</name>
<accession>A0AA36E065</accession>
<evidence type="ECO:0000313" key="3">
    <source>
        <dbReference type="Proteomes" id="UP001177003"/>
    </source>
</evidence>
<dbReference type="EMBL" id="OX465079">
    <property type="protein sequence ID" value="CAI9278036.1"/>
    <property type="molecule type" value="Genomic_DNA"/>
</dbReference>
<protein>
    <submittedName>
        <fullName evidence="2">Uncharacterized protein</fullName>
    </submittedName>
</protein>